<dbReference type="EMBL" id="JAUIZM010000011">
    <property type="protein sequence ID" value="KAK1355033.1"/>
    <property type="molecule type" value="Genomic_DNA"/>
</dbReference>
<dbReference type="PANTHER" id="PTHR24177:SF292">
    <property type="entry name" value="ANKYRIN REPEAT FAMILY PROTEIN-RELATED"/>
    <property type="match status" value="1"/>
</dbReference>
<organism evidence="2 3">
    <name type="scientific">Heracleum sosnowskyi</name>
    <dbReference type="NCBI Taxonomy" id="360622"/>
    <lineage>
        <taxon>Eukaryota</taxon>
        <taxon>Viridiplantae</taxon>
        <taxon>Streptophyta</taxon>
        <taxon>Embryophyta</taxon>
        <taxon>Tracheophyta</taxon>
        <taxon>Spermatophyta</taxon>
        <taxon>Magnoliopsida</taxon>
        <taxon>eudicotyledons</taxon>
        <taxon>Gunneridae</taxon>
        <taxon>Pentapetalae</taxon>
        <taxon>asterids</taxon>
        <taxon>campanulids</taxon>
        <taxon>Apiales</taxon>
        <taxon>Apiaceae</taxon>
        <taxon>Apioideae</taxon>
        <taxon>apioid superclade</taxon>
        <taxon>Tordylieae</taxon>
        <taxon>Tordyliinae</taxon>
        <taxon>Heracleum</taxon>
    </lineage>
</organism>
<dbReference type="SMART" id="SM00248">
    <property type="entry name" value="ANK"/>
    <property type="match status" value="5"/>
</dbReference>
<protein>
    <submittedName>
        <fullName evidence="2">PGG domain-containing protein</fullName>
    </submittedName>
</protein>
<keyword evidence="3" id="KW-1185">Reference proteome</keyword>
<dbReference type="Pfam" id="PF12796">
    <property type="entry name" value="Ank_2"/>
    <property type="match status" value="1"/>
</dbReference>
<proteinExistence type="predicted"/>
<dbReference type="InterPro" id="IPR002110">
    <property type="entry name" value="Ankyrin_rpt"/>
</dbReference>
<evidence type="ECO:0000313" key="2">
    <source>
        <dbReference type="EMBL" id="KAK1355033.1"/>
    </source>
</evidence>
<dbReference type="GO" id="GO:0016020">
    <property type="term" value="C:membrane"/>
    <property type="evidence" value="ECO:0007669"/>
    <property type="project" value="TreeGrafter"/>
</dbReference>
<dbReference type="SUPFAM" id="SSF48403">
    <property type="entry name" value="Ankyrin repeat"/>
    <property type="match status" value="1"/>
</dbReference>
<comment type="caution">
    <text evidence="2">The sequence shown here is derived from an EMBL/GenBank/DDBJ whole genome shotgun (WGS) entry which is preliminary data.</text>
</comment>
<evidence type="ECO:0000256" key="1">
    <source>
        <dbReference type="SAM" id="MobiDB-lite"/>
    </source>
</evidence>
<evidence type="ECO:0000313" key="3">
    <source>
        <dbReference type="Proteomes" id="UP001237642"/>
    </source>
</evidence>
<dbReference type="Proteomes" id="UP001237642">
    <property type="component" value="Unassembled WGS sequence"/>
</dbReference>
<accession>A0AAD8GVY2</accession>
<name>A0AAD8GVY2_9APIA</name>
<dbReference type="AlphaFoldDB" id="A0AAD8GVY2"/>
<reference evidence="2" key="1">
    <citation type="submission" date="2023-02" db="EMBL/GenBank/DDBJ databases">
        <title>Genome of toxic invasive species Heracleum sosnowskyi carries increased number of genes despite the absence of recent whole-genome duplications.</title>
        <authorList>
            <person name="Schelkunov M."/>
            <person name="Shtratnikova V."/>
            <person name="Makarenko M."/>
            <person name="Klepikova A."/>
            <person name="Omelchenko D."/>
            <person name="Novikova G."/>
            <person name="Obukhova E."/>
            <person name="Bogdanov V."/>
            <person name="Penin A."/>
            <person name="Logacheva M."/>
        </authorList>
    </citation>
    <scope>NUCLEOTIDE SEQUENCE</scope>
    <source>
        <strain evidence="2">Hsosn_3</strain>
        <tissue evidence="2">Leaf</tissue>
    </source>
</reference>
<reference evidence="2" key="2">
    <citation type="submission" date="2023-05" db="EMBL/GenBank/DDBJ databases">
        <authorList>
            <person name="Schelkunov M.I."/>
        </authorList>
    </citation>
    <scope>NUCLEOTIDE SEQUENCE</scope>
    <source>
        <strain evidence="2">Hsosn_3</strain>
        <tissue evidence="2">Leaf</tissue>
    </source>
</reference>
<feature type="region of interest" description="Disordered" evidence="1">
    <location>
        <begin position="1"/>
        <end position="37"/>
    </location>
</feature>
<sequence length="447" mass="50736">MTGSNSAAKKDHSIIISPPPHPPHPVSPPPVPSLPSDVYLSEEQRENYIDICLPLYEAALKGDWRVAQGIIGRYPQVINVSITKNYETALHIASSTKDTHFVEELVKLMEPEDLKLQNRNWNTALCLAAAAGNVKVAVIMVKREPKLLQKRGNNNMPPLLMAALFGQKDMVAYLYSMTNDMRDDGWTDTDRITLLHSCISANLYDVALKLLHHHKKELALATDKNALHVLARNPSVFEGTRQPIFWRLLDKILPGPRLGPGEKKCQALEIVQIIWREVVKLKDDDIWNIIRGPPEMKKVRESNHPAAKYIDRFAGYQSRLLFVAAALGNTKFLIELLRLCPELIWKIDDKDRTIFHVAVLHRQDLVTSFKDTDDNNILHLAAVKPEQSRLDIVSGAALQMQREILWFKEVESVVHPSLREKMNKQWFTEHLPFCIVDGYLSLTILGS</sequence>
<dbReference type="PANTHER" id="PTHR24177">
    <property type="entry name" value="CASKIN"/>
    <property type="match status" value="1"/>
</dbReference>
<feature type="compositionally biased region" description="Pro residues" evidence="1">
    <location>
        <begin position="17"/>
        <end position="33"/>
    </location>
</feature>
<dbReference type="InterPro" id="IPR036770">
    <property type="entry name" value="Ankyrin_rpt-contain_sf"/>
</dbReference>
<gene>
    <name evidence="2" type="ORF">POM88_048289</name>
</gene>
<dbReference type="Gene3D" id="1.25.40.20">
    <property type="entry name" value="Ankyrin repeat-containing domain"/>
    <property type="match status" value="1"/>
</dbReference>